<dbReference type="EMBL" id="CP042304">
    <property type="protein sequence ID" value="QDZ09873.1"/>
    <property type="molecule type" value="Genomic_DNA"/>
</dbReference>
<protein>
    <submittedName>
        <fullName evidence="2">GNAT family N-acetyltransferase</fullName>
    </submittedName>
</protein>
<dbReference type="AlphaFoldDB" id="A0A5B8LNY0"/>
<dbReference type="PROSITE" id="PS51186">
    <property type="entry name" value="GNAT"/>
    <property type="match status" value="1"/>
</dbReference>
<keyword evidence="2" id="KW-0808">Transferase</keyword>
<evidence type="ECO:0000259" key="1">
    <source>
        <dbReference type="PROSITE" id="PS51186"/>
    </source>
</evidence>
<evidence type="ECO:0000313" key="2">
    <source>
        <dbReference type="EMBL" id="QDZ09873.1"/>
    </source>
</evidence>
<evidence type="ECO:0000313" key="3">
    <source>
        <dbReference type="Proteomes" id="UP000315364"/>
    </source>
</evidence>
<dbReference type="InterPro" id="IPR016181">
    <property type="entry name" value="Acyl_CoA_acyltransferase"/>
</dbReference>
<dbReference type="Gene3D" id="3.40.630.30">
    <property type="match status" value="1"/>
</dbReference>
<dbReference type="RefSeq" id="WP_146288681.1">
    <property type="nucleotide sequence ID" value="NZ_CP042304.1"/>
</dbReference>
<proteinExistence type="predicted"/>
<keyword evidence="3" id="KW-1185">Reference proteome</keyword>
<dbReference type="InterPro" id="IPR000182">
    <property type="entry name" value="GNAT_dom"/>
</dbReference>
<sequence length="137" mass="15033">MNLTLTASPSPEDLATIGDGLAAFNESDVGPANRQPLAVLLRDEAGTILGGLSGYTAWGWLYIQWLWLHESQRGQGWAARLLESAEAEARNRGCHAAWIDTFNPVALKTYQRAGYMPFGALPDFPKGRTRTFLQKAL</sequence>
<organism evidence="2 3">
    <name type="scientific">Devosia ginsengisoli</name>
    <dbReference type="NCBI Taxonomy" id="400770"/>
    <lineage>
        <taxon>Bacteria</taxon>
        <taxon>Pseudomonadati</taxon>
        <taxon>Pseudomonadota</taxon>
        <taxon>Alphaproteobacteria</taxon>
        <taxon>Hyphomicrobiales</taxon>
        <taxon>Devosiaceae</taxon>
        <taxon>Devosia</taxon>
    </lineage>
</organism>
<gene>
    <name evidence="2" type="ORF">FPZ08_03415</name>
</gene>
<reference evidence="2 3" key="1">
    <citation type="submission" date="2019-07" db="EMBL/GenBank/DDBJ databases">
        <title>Full genome sequence of Devosia sp. Gsoil 520.</title>
        <authorList>
            <person name="Im W.-T."/>
        </authorList>
    </citation>
    <scope>NUCLEOTIDE SEQUENCE [LARGE SCALE GENOMIC DNA]</scope>
    <source>
        <strain evidence="2 3">Gsoil 520</strain>
    </source>
</reference>
<feature type="domain" description="N-acetyltransferase" evidence="1">
    <location>
        <begin position="1"/>
        <end position="137"/>
    </location>
</feature>
<dbReference type="KEGG" id="dea:FPZ08_03415"/>
<dbReference type="SUPFAM" id="SSF55729">
    <property type="entry name" value="Acyl-CoA N-acyltransferases (Nat)"/>
    <property type="match status" value="1"/>
</dbReference>
<dbReference type="Pfam" id="PF00583">
    <property type="entry name" value="Acetyltransf_1"/>
    <property type="match status" value="1"/>
</dbReference>
<accession>A0A5B8LNY0</accession>
<dbReference type="GO" id="GO:0016747">
    <property type="term" value="F:acyltransferase activity, transferring groups other than amino-acyl groups"/>
    <property type="evidence" value="ECO:0007669"/>
    <property type="project" value="InterPro"/>
</dbReference>
<dbReference type="CDD" id="cd04301">
    <property type="entry name" value="NAT_SF"/>
    <property type="match status" value="1"/>
</dbReference>
<dbReference type="OrthoDB" id="9787920at2"/>
<name>A0A5B8LNY0_9HYPH</name>
<dbReference type="Proteomes" id="UP000315364">
    <property type="component" value="Chromosome"/>
</dbReference>